<comment type="caution">
    <text evidence="2">The sequence shown here is derived from an EMBL/GenBank/DDBJ whole genome shotgun (WGS) entry which is preliminary data.</text>
</comment>
<keyword evidence="3" id="KW-1185">Reference proteome</keyword>
<dbReference type="Proteomes" id="UP001596413">
    <property type="component" value="Unassembled WGS sequence"/>
</dbReference>
<gene>
    <name evidence="2" type="ORF">ACFQLX_00625</name>
</gene>
<sequence>MGRKDRNRAADGGQPGAPERSAVEQDNGGGPAQDKVSAAVTPSGFGGAHKNQKHKERRFGHN</sequence>
<reference evidence="3" key="1">
    <citation type="journal article" date="2019" name="Int. J. Syst. Evol. Microbiol.">
        <title>The Global Catalogue of Microorganisms (GCM) 10K type strain sequencing project: providing services to taxonomists for standard genome sequencing and annotation.</title>
        <authorList>
            <consortium name="The Broad Institute Genomics Platform"/>
            <consortium name="The Broad Institute Genome Sequencing Center for Infectious Disease"/>
            <person name="Wu L."/>
            <person name="Ma J."/>
        </authorList>
    </citation>
    <scope>NUCLEOTIDE SEQUENCE [LARGE SCALE GENOMIC DNA]</scope>
    <source>
        <strain evidence="3">CGMCC 1.13681</strain>
    </source>
</reference>
<organism evidence="2 3">
    <name type="scientific">Streptomyces polyrhachis</name>
    <dbReference type="NCBI Taxonomy" id="1282885"/>
    <lineage>
        <taxon>Bacteria</taxon>
        <taxon>Bacillati</taxon>
        <taxon>Actinomycetota</taxon>
        <taxon>Actinomycetes</taxon>
        <taxon>Kitasatosporales</taxon>
        <taxon>Streptomycetaceae</taxon>
        <taxon>Streptomyces</taxon>
    </lineage>
</organism>
<dbReference type="RefSeq" id="WP_386410409.1">
    <property type="nucleotide sequence ID" value="NZ_JBHSZO010000001.1"/>
</dbReference>
<evidence type="ECO:0000256" key="1">
    <source>
        <dbReference type="SAM" id="MobiDB-lite"/>
    </source>
</evidence>
<proteinExistence type="predicted"/>
<protein>
    <submittedName>
        <fullName evidence="2">Uncharacterized protein</fullName>
    </submittedName>
</protein>
<feature type="region of interest" description="Disordered" evidence="1">
    <location>
        <begin position="1"/>
        <end position="62"/>
    </location>
</feature>
<dbReference type="EMBL" id="JBHSZO010000001">
    <property type="protein sequence ID" value="MFC7216681.1"/>
    <property type="molecule type" value="Genomic_DNA"/>
</dbReference>
<accession>A0ABW2GB73</accession>
<evidence type="ECO:0000313" key="3">
    <source>
        <dbReference type="Proteomes" id="UP001596413"/>
    </source>
</evidence>
<evidence type="ECO:0000313" key="2">
    <source>
        <dbReference type="EMBL" id="MFC7216681.1"/>
    </source>
</evidence>
<feature type="compositionally biased region" description="Basic residues" evidence="1">
    <location>
        <begin position="50"/>
        <end position="62"/>
    </location>
</feature>
<name>A0ABW2GB73_9ACTN</name>